<protein>
    <recommendedName>
        <fullName evidence="4">Glycosyltransferase RgtA/B/C/D-like domain-containing protein</fullName>
    </recommendedName>
</protein>
<dbReference type="Proteomes" id="UP000577419">
    <property type="component" value="Unassembled WGS sequence"/>
</dbReference>
<dbReference type="EMBL" id="DUFG01000001">
    <property type="protein sequence ID" value="HIH07740.1"/>
    <property type="molecule type" value="Genomic_DNA"/>
</dbReference>
<reference evidence="3" key="1">
    <citation type="journal article" date="2020" name="bioRxiv">
        <title>A rank-normalized archaeal taxonomy based on genome phylogeny resolves widespread incomplete and uneven classifications.</title>
        <authorList>
            <person name="Rinke C."/>
            <person name="Chuvochina M."/>
            <person name="Mussig A.J."/>
            <person name="Chaumeil P.-A."/>
            <person name="Waite D.W."/>
            <person name="Whitman W.B."/>
            <person name="Parks D.H."/>
            <person name="Hugenholtz P."/>
        </authorList>
    </citation>
    <scope>NUCLEOTIDE SEQUENCE [LARGE SCALE GENOMIC DNA]</scope>
</reference>
<evidence type="ECO:0000313" key="2">
    <source>
        <dbReference type="EMBL" id="HIH07740.1"/>
    </source>
</evidence>
<feature type="transmembrane region" description="Helical" evidence="1">
    <location>
        <begin position="201"/>
        <end position="221"/>
    </location>
</feature>
<keyword evidence="1" id="KW-0812">Transmembrane</keyword>
<evidence type="ECO:0000256" key="1">
    <source>
        <dbReference type="SAM" id="Phobius"/>
    </source>
</evidence>
<organism evidence="2 3">
    <name type="scientific">Candidatus Iainarchaeum sp</name>
    <dbReference type="NCBI Taxonomy" id="3101447"/>
    <lineage>
        <taxon>Archaea</taxon>
        <taxon>Candidatus Iainarchaeota</taxon>
        <taxon>Candidatus Iainarchaeia</taxon>
        <taxon>Candidatus Iainarchaeales</taxon>
        <taxon>Candidatus Iainarchaeaceae</taxon>
        <taxon>Candidatus Iainarchaeum</taxon>
    </lineage>
</organism>
<keyword evidence="1" id="KW-1133">Transmembrane helix</keyword>
<sequence length="500" mass="56129">MQKFLSSKNVLILIIVVGLLSKLWALAITPEAAYNDSLYHLSIVKEILDQKTLSLPEIDVPPPLYYAFFASALILSQLSLTLFTSKMVPLVLSLVQLSLAFVVFRKLFPQHYLAALAFFVSVPWLTRFGAVNYTEAISVVFVFSSMFLIMKLQEKKQTFFSAIPLAVSISALSLSKLNATLLVPVFFLASIYVLWKQHTSLKTVAGFIVITVFLSGFWFGLNILKFGTLDQHNFQLASNELTLGIDTAFPLSHLISFPHLYYLYFWDFPNLSAFSAQSFVSGIPFELAAVVFALMVLPLGITLLNGAKQLIQKPTLLSFIVLLPIALEFIPIIQRAAYFRMIIPVVPLIAVVFAFGFAALSNKFFKSLVILSLLLFSFYSLAYTGTSALFFKDVFEKHLPLYNAISETPQNSLVLVYSNNTRAVSFFSSRNPFGFNDNDARFESNNASEFLSKVKQFNITHIAQTCYKSPLNKKFLNELEQQGLVKEIFSDSCAKLYEVK</sequence>
<evidence type="ECO:0000313" key="3">
    <source>
        <dbReference type="Proteomes" id="UP000577419"/>
    </source>
</evidence>
<name>A0A7J4ISD6_9ARCH</name>
<feature type="transmembrane region" description="Helical" evidence="1">
    <location>
        <begin position="241"/>
        <end position="263"/>
    </location>
</feature>
<feature type="transmembrane region" description="Helical" evidence="1">
    <location>
        <begin position="128"/>
        <end position="150"/>
    </location>
</feature>
<gene>
    <name evidence="2" type="ORF">HA237_00050</name>
</gene>
<feature type="transmembrane region" description="Helical" evidence="1">
    <location>
        <begin position="283"/>
        <end position="304"/>
    </location>
</feature>
<feature type="transmembrane region" description="Helical" evidence="1">
    <location>
        <begin position="368"/>
        <end position="391"/>
    </location>
</feature>
<evidence type="ECO:0008006" key="4">
    <source>
        <dbReference type="Google" id="ProtNLM"/>
    </source>
</evidence>
<feature type="transmembrane region" description="Helical" evidence="1">
    <location>
        <begin position="339"/>
        <end position="361"/>
    </location>
</feature>
<dbReference type="AlphaFoldDB" id="A0A7J4ISD6"/>
<proteinExistence type="predicted"/>
<keyword evidence="1" id="KW-0472">Membrane</keyword>
<accession>A0A7J4ISD6</accession>
<feature type="transmembrane region" description="Helical" evidence="1">
    <location>
        <begin position="64"/>
        <end position="83"/>
    </location>
</feature>
<feature type="transmembrane region" description="Helical" evidence="1">
    <location>
        <begin position="90"/>
        <end position="108"/>
    </location>
</feature>
<feature type="transmembrane region" description="Helical" evidence="1">
    <location>
        <begin position="162"/>
        <end position="195"/>
    </location>
</feature>
<comment type="caution">
    <text evidence="2">The sequence shown here is derived from an EMBL/GenBank/DDBJ whole genome shotgun (WGS) entry which is preliminary data.</text>
</comment>
<feature type="transmembrane region" description="Helical" evidence="1">
    <location>
        <begin position="316"/>
        <end position="333"/>
    </location>
</feature>